<proteinExistence type="predicted"/>
<evidence type="ECO:0008006" key="4">
    <source>
        <dbReference type="Google" id="ProtNLM"/>
    </source>
</evidence>
<protein>
    <recommendedName>
        <fullName evidence="4">Alpha-ketoglutarate decarboxylase</fullName>
    </recommendedName>
</protein>
<reference evidence="2 3" key="1">
    <citation type="journal article" date="2012" name="J. Bacteriol.">
        <title>Complete Genome Sequence of Flavobacterium indicum GPSTA100-9T, Isolated from Warm Spring Water.</title>
        <authorList>
            <person name="Barbier P."/>
            <person name="Houel A."/>
            <person name="Loux V."/>
            <person name="Poulain J."/>
            <person name="Bernardet J.F."/>
            <person name="Touchon M."/>
            <person name="Duchaud E."/>
        </authorList>
    </citation>
    <scope>NUCLEOTIDE SEQUENCE [LARGE SCALE GENOMIC DNA]</scope>
    <source>
        <strain evidence="3">DSM 17447 / CIP 109464 / GPTSA100-9</strain>
    </source>
</reference>
<organism evidence="2 3">
    <name type="scientific">Flavobacterium indicum (strain DSM 17447 / CIP 109464 / GPTSA100-9)</name>
    <dbReference type="NCBI Taxonomy" id="1094466"/>
    <lineage>
        <taxon>Bacteria</taxon>
        <taxon>Pseudomonadati</taxon>
        <taxon>Bacteroidota</taxon>
        <taxon>Flavobacteriia</taxon>
        <taxon>Flavobacteriales</taxon>
        <taxon>Flavobacteriaceae</taxon>
        <taxon>Flavobacterium</taxon>
    </lineage>
</organism>
<name>H8XNV9_FLAIG</name>
<dbReference type="KEGG" id="fin:KQS_01155"/>
<gene>
    <name evidence="2" type="ordered locus">KQS_01155</name>
</gene>
<evidence type="ECO:0000313" key="2">
    <source>
        <dbReference type="EMBL" id="CCG52226.1"/>
    </source>
</evidence>
<dbReference type="AlphaFoldDB" id="H8XNV9"/>
<reference evidence="3" key="2">
    <citation type="submission" date="2012-03" db="EMBL/GenBank/DDBJ databases">
        <title>Complete genome sequence of Flavobacterium indicum GPTSA100-9T, isolated from warm spring water.</title>
        <authorList>
            <person name="Barbier P."/>
            <person name="Houel A."/>
            <person name="Loux V."/>
            <person name="Poulain J."/>
            <person name="Bernardet J.-F."/>
            <person name="Touchon M."/>
            <person name="Duchaud E."/>
        </authorList>
    </citation>
    <scope>NUCLEOTIDE SEQUENCE [LARGE SCALE GENOMIC DNA]</scope>
    <source>
        <strain evidence="3">DSM 17447 / CIP 109464 / GPTSA100-9</strain>
    </source>
</reference>
<dbReference type="PATRIC" id="fig|1094466.5.peg.224"/>
<dbReference type="eggNOG" id="ENOG5030398">
    <property type="taxonomic scope" value="Bacteria"/>
</dbReference>
<evidence type="ECO:0000256" key="1">
    <source>
        <dbReference type="SAM" id="SignalP"/>
    </source>
</evidence>
<sequence>MKNMLKLLKSFFLVYLFVFFAKSYAQNDTLSKNKPSYFKDVQFGGGLGLAIGSGYTDIFLAPTAYKPITTTTMIGFGLIGSYVKSSGDFSSVMYGASVIGLVNPVEELQLSAELEQLRVNLKYDTYAGSKNTDDFWNTALFLGLGYRSGNVTIGARYNILYREKNNVYSQAWMPFMRVIF</sequence>
<feature type="chain" id="PRO_5003616745" description="Alpha-ketoglutarate decarboxylase" evidence="1">
    <location>
        <begin position="26"/>
        <end position="180"/>
    </location>
</feature>
<dbReference type="HOGENOM" id="CLU_125390_0_0_10"/>
<dbReference type="STRING" id="1094466.KQS_01155"/>
<keyword evidence="3" id="KW-1185">Reference proteome</keyword>
<dbReference type="Proteomes" id="UP000007599">
    <property type="component" value="Chromosome I"/>
</dbReference>
<accession>H8XNV9</accession>
<keyword evidence="1" id="KW-0732">Signal</keyword>
<evidence type="ECO:0000313" key="3">
    <source>
        <dbReference type="Proteomes" id="UP000007599"/>
    </source>
</evidence>
<dbReference type="EMBL" id="HE774682">
    <property type="protein sequence ID" value="CCG52226.1"/>
    <property type="molecule type" value="Genomic_DNA"/>
</dbReference>
<feature type="signal peptide" evidence="1">
    <location>
        <begin position="1"/>
        <end position="25"/>
    </location>
</feature>